<dbReference type="EMBL" id="KV921280">
    <property type="protein sequence ID" value="ORE21372.1"/>
    <property type="molecule type" value="Genomic_DNA"/>
</dbReference>
<dbReference type="SUPFAM" id="SSF53474">
    <property type="entry name" value="alpha/beta-Hydrolases"/>
    <property type="match status" value="1"/>
</dbReference>
<dbReference type="GO" id="GO:0016787">
    <property type="term" value="F:hydrolase activity"/>
    <property type="evidence" value="ECO:0007669"/>
    <property type="project" value="UniProtKB-KW"/>
</dbReference>
<proteinExistence type="predicted"/>
<protein>
    <submittedName>
        <fullName evidence="2">Alpha/beta-hydrolase</fullName>
    </submittedName>
</protein>
<dbReference type="InterPro" id="IPR000383">
    <property type="entry name" value="Xaa-Pro-like_dom"/>
</dbReference>
<dbReference type="OMA" id="IANTIDC"/>
<dbReference type="Proteomes" id="UP000242381">
    <property type="component" value="Unassembled WGS sequence"/>
</dbReference>
<evidence type="ECO:0000313" key="3">
    <source>
        <dbReference type="Proteomes" id="UP000242381"/>
    </source>
</evidence>
<evidence type="ECO:0000259" key="1">
    <source>
        <dbReference type="Pfam" id="PF02129"/>
    </source>
</evidence>
<gene>
    <name evidence="2" type="ORF">BCV71DRAFT_225201</name>
</gene>
<dbReference type="PANTHER" id="PTHR42103:SF2">
    <property type="entry name" value="AB HYDROLASE-1 DOMAIN-CONTAINING PROTEIN"/>
    <property type="match status" value="1"/>
</dbReference>
<reference evidence="2 3" key="1">
    <citation type="journal article" date="2016" name="Proc. Natl. Acad. Sci. U.S.A.">
        <title>Lipid metabolic changes in an early divergent fungus govern the establishment of a mutualistic symbiosis with endobacteria.</title>
        <authorList>
            <person name="Lastovetsky O.A."/>
            <person name="Gaspar M.L."/>
            <person name="Mondo S.J."/>
            <person name="LaButti K.M."/>
            <person name="Sandor L."/>
            <person name="Grigoriev I.V."/>
            <person name="Henry S.A."/>
            <person name="Pawlowska T.E."/>
        </authorList>
    </citation>
    <scope>NUCLEOTIDE SEQUENCE [LARGE SCALE GENOMIC DNA]</scope>
    <source>
        <strain evidence="2 3">ATCC 11559</strain>
    </source>
</reference>
<keyword evidence="2" id="KW-0378">Hydrolase</keyword>
<dbReference type="PANTHER" id="PTHR42103">
    <property type="entry name" value="ALPHA/BETA-HYDROLASES SUPERFAMILY PROTEIN"/>
    <property type="match status" value="1"/>
</dbReference>
<organism evidence="2 3">
    <name type="scientific">Rhizopus microsporus</name>
    <dbReference type="NCBI Taxonomy" id="58291"/>
    <lineage>
        <taxon>Eukaryota</taxon>
        <taxon>Fungi</taxon>
        <taxon>Fungi incertae sedis</taxon>
        <taxon>Mucoromycota</taxon>
        <taxon>Mucoromycotina</taxon>
        <taxon>Mucoromycetes</taxon>
        <taxon>Mucorales</taxon>
        <taxon>Mucorineae</taxon>
        <taxon>Rhizopodaceae</taxon>
        <taxon>Rhizopus</taxon>
    </lineage>
</organism>
<accession>A0A1X0SAS1</accession>
<dbReference type="InterPro" id="IPR029058">
    <property type="entry name" value="AB_hydrolase_fold"/>
</dbReference>
<dbReference type="AlphaFoldDB" id="A0A1X0SAS1"/>
<name>A0A1X0SAS1_RHIZD</name>
<dbReference type="Pfam" id="PF02129">
    <property type="entry name" value="Peptidase_S15"/>
    <property type="match status" value="1"/>
</dbReference>
<evidence type="ECO:0000313" key="2">
    <source>
        <dbReference type="EMBL" id="ORE21372.1"/>
    </source>
</evidence>
<feature type="domain" description="Xaa-Pro dipeptidyl-peptidase-like" evidence="1">
    <location>
        <begin position="25"/>
        <end position="163"/>
    </location>
</feature>
<sequence length="225" mass="25409">MSLFISSKDKTPIEILVDYNGPKLDQAPGIIIAHPYGPLGGSMNNNVVMALKDYFLNQGYITICLNFRGCGRSKGKTSWTGMPERDDYLSVIDAVLDDQIQKDLPKVNRLILCGYSFGAMIANSIECTRVPCSYLLISLCLGVTWALAITKSSFFKQHAPDQYKALCIYGSRDQFTGSHRYESWCEKYSNTTCIKVPDADHFWFGYEQVLIDHVHSWHSKLDIQN</sequence>
<dbReference type="Gene3D" id="3.40.50.1820">
    <property type="entry name" value="alpha/beta hydrolase"/>
    <property type="match status" value="1"/>
</dbReference>
<dbReference type="VEuPathDB" id="FungiDB:BCV72DRAFT_75026"/>